<accession>A0ABP0DH31</accession>
<comment type="caution">
    <text evidence="3">The sequence shown here is derived from an EMBL/GenBank/DDBJ whole genome shotgun (WGS) entry which is preliminary data.</text>
</comment>
<feature type="compositionally biased region" description="Polar residues" evidence="1">
    <location>
        <begin position="1"/>
        <end position="12"/>
    </location>
</feature>
<evidence type="ECO:0000313" key="4">
    <source>
        <dbReference type="Proteomes" id="UP001642502"/>
    </source>
</evidence>
<dbReference type="Proteomes" id="UP001642502">
    <property type="component" value="Unassembled WGS sequence"/>
</dbReference>
<feature type="compositionally biased region" description="Polar residues" evidence="1">
    <location>
        <begin position="345"/>
        <end position="359"/>
    </location>
</feature>
<name>A0ABP0DH31_9PEZI</name>
<gene>
    <name evidence="3" type="ORF">SEPCBS119000_002030</name>
</gene>
<evidence type="ECO:0000256" key="1">
    <source>
        <dbReference type="SAM" id="MobiDB-lite"/>
    </source>
</evidence>
<sequence length="492" mass="52631">MAASAIQNSVASVDTKVDRKKKVKARRTESPAPTAPSERALSVAPADANGDDSSEPVYLRELSRNIRNANKRLTNITKTDGLVAEHKDKSLDELVTLKIINTDQKAQILKKPAIQFQLAQYEEQYSQFKKLDTEFRERLASEKAEITKTMTDKFEQEKADAVREATEAATAASEKTLHDSLLTLSQFLRLAAARRADDQNQQLDENLALEGVLLQIYSGDENGVATMLKLVQGAEETTEGVSNEPLQTTFAQVKAAAAASVVPVAQAEADEVLPDSHVQVDSDPTLVHASLTEIDAGIDTPFTENAALTNGHIVEDELLEPAASNLANADVGDEAANAAGEAQWDTANGSKDLSTSQEWVQVPRDPTETENGLNATTSTLGNTQSWADEQAEQPDVALPTAISTVGATATNAVATEHNDGFHQVQRHNRGRSERDVFRGRGGGYRGRGRGGGGENRGRGGRGGRGRGGSSSENSGNGNNGGFHRGPRRNADS</sequence>
<evidence type="ECO:0000313" key="3">
    <source>
        <dbReference type="EMBL" id="CAK7266440.1"/>
    </source>
</evidence>
<proteinExistence type="predicted"/>
<dbReference type="Pfam" id="PF26434">
    <property type="entry name" value="YAG7_C"/>
    <property type="match status" value="1"/>
</dbReference>
<feature type="region of interest" description="Disordered" evidence="1">
    <location>
        <begin position="337"/>
        <end position="380"/>
    </location>
</feature>
<keyword evidence="4" id="KW-1185">Reference proteome</keyword>
<feature type="region of interest" description="Disordered" evidence="1">
    <location>
        <begin position="1"/>
        <end position="55"/>
    </location>
</feature>
<organism evidence="3 4">
    <name type="scientific">Sporothrix epigloea</name>
    <dbReference type="NCBI Taxonomy" id="1892477"/>
    <lineage>
        <taxon>Eukaryota</taxon>
        <taxon>Fungi</taxon>
        <taxon>Dikarya</taxon>
        <taxon>Ascomycota</taxon>
        <taxon>Pezizomycotina</taxon>
        <taxon>Sordariomycetes</taxon>
        <taxon>Sordariomycetidae</taxon>
        <taxon>Ophiostomatales</taxon>
        <taxon>Ophiostomataceae</taxon>
        <taxon>Sporothrix</taxon>
    </lineage>
</organism>
<feature type="compositionally biased region" description="Gly residues" evidence="1">
    <location>
        <begin position="439"/>
        <end position="457"/>
    </location>
</feature>
<dbReference type="InterPro" id="IPR058602">
    <property type="entry name" value="YAG7_dimerisation_dom"/>
</dbReference>
<feature type="compositionally biased region" description="Polar residues" evidence="1">
    <location>
        <begin position="369"/>
        <end position="380"/>
    </location>
</feature>
<dbReference type="EMBL" id="CAWUON010000018">
    <property type="protein sequence ID" value="CAK7266440.1"/>
    <property type="molecule type" value="Genomic_DNA"/>
</dbReference>
<reference evidence="3 4" key="1">
    <citation type="submission" date="2024-01" db="EMBL/GenBank/DDBJ databases">
        <authorList>
            <person name="Allen C."/>
            <person name="Tagirdzhanova G."/>
        </authorList>
    </citation>
    <scope>NUCLEOTIDE SEQUENCE [LARGE SCALE GENOMIC DNA]</scope>
    <source>
        <strain evidence="3 4">CBS 119000</strain>
    </source>
</reference>
<feature type="region of interest" description="Disordered" evidence="1">
    <location>
        <begin position="417"/>
        <end position="492"/>
    </location>
</feature>
<evidence type="ECO:0000259" key="2">
    <source>
        <dbReference type="Pfam" id="PF26434"/>
    </source>
</evidence>
<feature type="domain" description="YAG7-like dimerisation" evidence="2">
    <location>
        <begin position="175"/>
        <end position="258"/>
    </location>
</feature>
<protein>
    <recommendedName>
        <fullName evidence="2">YAG7-like dimerisation domain-containing protein</fullName>
    </recommendedName>
</protein>